<reference evidence="9" key="4">
    <citation type="submission" date="2022-04" db="EMBL/GenBank/DDBJ databases">
        <authorList>
            <person name="Komine T."/>
            <person name="Fukano H."/>
            <person name="Wada S."/>
        </authorList>
    </citation>
    <scope>NUCLEOTIDE SEQUENCE</scope>
    <source>
        <strain evidence="9">NJB18185</strain>
    </source>
</reference>
<dbReference type="InterPro" id="IPR014755">
    <property type="entry name" value="Cu-Rt/internalin_Ig-like"/>
</dbReference>
<keyword evidence="3 6" id="KW-0732">Signal</keyword>
<gene>
    <name evidence="8" type="ORF">MmonteBS_52960</name>
    <name evidence="9" type="ORF">NJB18185_18110</name>
</gene>
<dbReference type="InterPro" id="IPR032694">
    <property type="entry name" value="CopC/D"/>
</dbReference>
<dbReference type="GO" id="GO:0030313">
    <property type="term" value="C:cell envelope"/>
    <property type="evidence" value="ECO:0007669"/>
    <property type="project" value="UniProtKB-SubCell"/>
</dbReference>
<dbReference type="GO" id="GO:0042597">
    <property type="term" value="C:periplasmic space"/>
    <property type="evidence" value="ECO:0007669"/>
    <property type="project" value="InterPro"/>
</dbReference>
<keyword evidence="5" id="KW-0472">Membrane</keyword>
<dbReference type="PANTHER" id="PTHR34820">
    <property type="entry name" value="INNER MEMBRANE PROTEIN YEBZ"/>
    <property type="match status" value="1"/>
</dbReference>
<evidence type="ECO:0000313" key="8">
    <source>
        <dbReference type="EMBL" id="GBG40924.1"/>
    </source>
</evidence>
<keyword evidence="4" id="KW-0186">Copper</keyword>
<reference evidence="10" key="2">
    <citation type="submission" date="2018-04" db="EMBL/GenBank/DDBJ databases">
        <title>Draft genome sequence of Mycobacterium montefiorense isolated from Japanese black salamander.</title>
        <authorList>
            <person name="Fukano H."/>
            <person name="Yoshida M."/>
            <person name="Shimizu A."/>
            <person name="Iwao H."/>
            <person name="Kurata O."/>
            <person name="Katayama Y."/>
            <person name="Omatsu T."/>
            <person name="Mizutani T."/>
            <person name="Wada S."/>
            <person name="Hoshino Y."/>
        </authorList>
    </citation>
    <scope>NUCLEOTIDE SEQUENCE [LARGE SCALE GENOMIC DNA]</scope>
    <source>
        <strain evidence="10">BS</strain>
    </source>
</reference>
<dbReference type="SUPFAM" id="SSF81296">
    <property type="entry name" value="E set domains"/>
    <property type="match status" value="1"/>
</dbReference>
<feature type="chain" id="PRO_5041308448" evidence="6">
    <location>
        <begin position="26"/>
        <end position="170"/>
    </location>
</feature>
<keyword evidence="10" id="KW-1185">Reference proteome</keyword>
<dbReference type="EMBL" id="BFCH01000048">
    <property type="protein sequence ID" value="GBG40924.1"/>
    <property type="molecule type" value="Genomic_DNA"/>
</dbReference>
<dbReference type="Gene3D" id="2.60.40.1220">
    <property type="match status" value="1"/>
</dbReference>
<dbReference type="RefSeq" id="WP_108926431.1">
    <property type="nucleotide sequence ID" value="NZ_BFCH01000048.1"/>
</dbReference>
<dbReference type="EMBL" id="BQYH01000009">
    <property type="protein sequence ID" value="GKU72035.1"/>
    <property type="molecule type" value="Genomic_DNA"/>
</dbReference>
<dbReference type="GO" id="GO:0005886">
    <property type="term" value="C:plasma membrane"/>
    <property type="evidence" value="ECO:0007669"/>
    <property type="project" value="TreeGrafter"/>
</dbReference>
<reference evidence="8" key="1">
    <citation type="journal article" date="2018" name="Genome Announc.">
        <title>Draft Genome Sequence of Mycobacterium montefiorense Isolated from Japanese Black Salamander (Hynobius nigrescens).</title>
        <authorList>
            <person name="Fukano H."/>
            <person name="Yoshida M."/>
            <person name="Shimizu A."/>
            <person name="Iwao H."/>
            <person name="Katayama Y."/>
            <person name="Omatsu T."/>
            <person name="Mizutani T."/>
            <person name="Kurata O."/>
            <person name="Wada S."/>
            <person name="Hoshino Y."/>
        </authorList>
    </citation>
    <scope>NUCLEOTIDE SEQUENCE</scope>
    <source>
        <strain evidence="8">BS</strain>
    </source>
</reference>
<evidence type="ECO:0000256" key="5">
    <source>
        <dbReference type="SAM" id="Phobius"/>
    </source>
</evidence>
<comment type="subcellular location">
    <subcellularLocation>
        <location evidence="1">Cell envelope</location>
    </subcellularLocation>
</comment>
<feature type="domain" description="CopC" evidence="7">
    <location>
        <begin position="31"/>
        <end position="123"/>
    </location>
</feature>
<evidence type="ECO:0000313" key="10">
    <source>
        <dbReference type="Proteomes" id="UP000245060"/>
    </source>
</evidence>
<keyword evidence="2" id="KW-0479">Metal-binding</keyword>
<dbReference type="GO" id="GO:0006825">
    <property type="term" value="P:copper ion transport"/>
    <property type="evidence" value="ECO:0007669"/>
    <property type="project" value="InterPro"/>
</dbReference>
<evidence type="ECO:0000256" key="2">
    <source>
        <dbReference type="ARBA" id="ARBA00022723"/>
    </source>
</evidence>
<evidence type="ECO:0000259" key="7">
    <source>
        <dbReference type="Pfam" id="PF04234"/>
    </source>
</evidence>
<dbReference type="GO" id="GO:0005507">
    <property type="term" value="F:copper ion binding"/>
    <property type="evidence" value="ECO:0007669"/>
    <property type="project" value="InterPro"/>
</dbReference>
<dbReference type="Proteomes" id="UP000245060">
    <property type="component" value="Unassembled WGS sequence"/>
</dbReference>
<accession>A0AA37PL67</accession>
<evidence type="ECO:0000256" key="4">
    <source>
        <dbReference type="ARBA" id="ARBA00023008"/>
    </source>
</evidence>
<feature type="signal peptide" evidence="6">
    <location>
        <begin position="1"/>
        <end position="25"/>
    </location>
</feature>
<dbReference type="GO" id="GO:0046688">
    <property type="term" value="P:response to copper ion"/>
    <property type="evidence" value="ECO:0007669"/>
    <property type="project" value="InterPro"/>
</dbReference>
<organism evidence="9 11">
    <name type="scientific">Mycobacterium montefiorense</name>
    <dbReference type="NCBI Taxonomy" id="154654"/>
    <lineage>
        <taxon>Bacteria</taxon>
        <taxon>Bacillati</taxon>
        <taxon>Actinomycetota</taxon>
        <taxon>Actinomycetes</taxon>
        <taxon>Mycobacteriales</taxon>
        <taxon>Mycobacteriaceae</taxon>
        <taxon>Mycobacterium</taxon>
        <taxon>Mycobacterium simiae complex</taxon>
    </lineage>
</organism>
<proteinExistence type="predicted"/>
<dbReference type="InterPro" id="IPR007348">
    <property type="entry name" value="CopC_dom"/>
</dbReference>
<dbReference type="PANTHER" id="PTHR34820:SF4">
    <property type="entry name" value="INNER MEMBRANE PROTEIN YEBZ"/>
    <property type="match status" value="1"/>
</dbReference>
<evidence type="ECO:0000256" key="1">
    <source>
        <dbReference type="ARBA" id="ARBA00004196"/>
    </source>
</evidence>
<dbReference type="Proteomes" id="UP001139505">
    <property type="component" value="Unassembled WGS sequence"/>
</dbReference>
<keyword evidence="5" id="KW-0812">Transmembrane</keyword>
<feature type="transmembrane region" description="Helical" evidence="5">
    <location>
        <begin position="147"/>
        <end position="166"/>
    </location>
</feature>
<reference evidence="9" key="3">
    <citation type="journal article" date="2022" name="Microbiol. Resour. Announc.">
        <title>Draft Genome Sequences of Eight Mycobacterium montefiorense Strains Isolated from Salamanders in Captivity.</title>
        <authorList>
            <person name="Komine T."/>
            <person name="Ihara H."/>
            <person name="Fukano H."/>
            <person name="Hoshino Y."/>
            <person name="Kurata O."/>
            <person name="Wada S."/>
        </authorList>
    </citation>
    <scope>NUCLEOTIDE SEQUENCE</scope>
    <source>
        <strain evidence="9">NJB18185</strain>
    </source>
</reference>
<protein>
    <submittedName>
        <fullName evidence="9">Copper resistance protein C</fullName>
    </submittedName>
</protein>
<dbReference type="InterPro" id="IPR014756">
    <property type="entry name" value="Ig_E-set"/>
</dbReference>
<name>A0AA37PL67_9MYCO</name>
<keyword evidence="5" id="KW-1133">Transmembrane helix</keyword>
<sequence length="170" mass="17169">MRRLVIVAWTGLLLLAMLSTATLTAQVASAHANRVSADPADNAVLAAGPARVSATFNEQLQTTFAAMTVVGPDGNVWSSGDTTVQGAAVGVAVRPLGPAGTYTVNYRVTSADGHVVSGSWSFGLTVAGTGTPGPSAATSDSGHGIPVWPFVAVAVAIVGAGLLWTMRRKP</sequence>
<dbReference type="AlphaFoldDB" id="A0AA37PL67"/>
<comment type="caution">
    <text evidence="9">The sequence shown here is derived from an EMBL/GenBank/DDBJ whole genome shotgun (WGS) entry which is preliminary data.</text>
</comment>
<dbReference type="Pfam" id="PF04234">
    <property type="entry name" value="CopC"/>
    <property type="match status" value="1"/>
</dbReference>
<evidence type="ECO:0000256" key="3">
    <source>
        <dbReference type="ARBA" id="ARBA00022729"/>
    </source>
</evidence>
<evidence type="ECO:0000313" key="11">
    <source>
        <dbReference type="Proteomes" id="UP001139505"/>
    </source>
</evidence>
<evidence type="ECO:0000313" key="9">
    <source>
        <dbReference type="EMBL" id="GKU72035.1"/>
    </source>
</evidence>
<evidence type="ECO:0000256" key="6">
    <source>
        <dbReference type="SAM" id="SignalP"/>
    </source>
</evidence>